<dbReference type="SMART" id="SM00465">
    <property type="entry name" value="GIYc"/>
    <property type="match status" value="1"/>
</dbReference>
<sequence>MDRYSFVYILASDAYDTLYIGVTSDLVKRVWEHRSGVVAGFTKQHKINRLVWYETHGDIMEAIKREKQLKKWERAWKVKLISTSNPTWRDLYEDFTG</sequence>
<evidence type="ECO:0000313" key="3">
    <source>
        <dbReference type="EMBL" id="NHZ80687.1"/>
    </source>
</evidence>
<dbReference type="Proteomes" id="UP000621455">
    <property type="component" value="Unassembled WGS sequence"/>
</dbReference>
<dbReference type="PROSITE" id="PS50164">
    <property type="entry name" value="GIY_YIG"/>
    <property type="match status" value="1"/>
</dbReference>
<dbReference type="InterPro" id="IPR035901">
    <property type="entry name" value="GIY-YIG_endonuc_sf"/>
</dbReference>
<dbReference type="Gene3D" id="3.40.1440.10">
    <property type="entry name" value="GIY-YIG endonuclease"/>
    <property type="match status" value="1"/>
</dbReference>
<accession>A0ABX0N5N5</accession>
<evidence type="ECO:0000259" key="2">
    <source>
        <dbReference type="PROSITE" id="PS50164"/>
    </source>
</evidence>
<reference evidence="3 4" key="1">
    <citation type="submission" date="2019-10" db="EMBL/GenBank/DDBJ databases">
        <title>Taxonomy of Antarctic Massilia spp.: description of Massilia rubra sp. nov., Massilia aquatica sp. nov., Massilia mucilaginosa sp. nov., Massilia frigida sp. nov. isolated from streams, lakes and regoliths.</title>
        <authorList>
            <person name="Holochova P."/>
            <person name="Sedlacek I."/>
            <person name="Kralova S."/>
            <person name="Maslanova I."/>
            <person name="Busse H.-J."/>
            <person name="Stankova E."/>
            <person name="Vrbovska V."/>
            <person name="Kovarovic V."/>
            <person name="Bartak M."/>
            <person name="Svec P."/>
            <person name="Pantucek R."/>
        </authorList>
    </citation>
    <scope>NUCLEOTIDE SEQUENCE [LARGE SCALE GENOMIC DNA]</scope>
    <source>
        <strain evidence="3 4">CCM 8695</strain>
    </source>
</reference>
<evidence type="ECO:0000256" key="1">
    <source>
        <dbReference type="ARBA" id="ARBA00007435"/>
    </source>
</evidence>
<name>A0ABX0N5N5_9BURK</name>
<feature type="domain" description="GIY-YIG" evidence="2">
    <location>
        <begin position="3"/>
        <end position="79"/>
    </location>
</feature>
<dbReference type="EMBL" id="WHJG01000014">
    <property type="protein sequence ID" value="NHZ80687.1"/>
    <property type="molecule type" value="Genomic_DNA"/>
</dbReference>
<comment type="similarity">
    <text evidence="1">Belongs to the UPF0213 family.</text>
</comment>
<dbReference type="SUPFAM" id="SSF82771">
    <property type="entry name" value="GIY-YIG endonuclease"/>
    <property type="match status" value="1"/>
</dbReference>
<comment type="caution">
    <text evidence="3">The sequence shown here is derived from an EMBL/GenBank/DDBJ whole genome shotgun (WGS) entry which is preliminary data.</text>
</comment>
<dbReference type="PANTHER" id="PTHR34477:SF5">
    <property type="entry name" value="BSL5627 PROTEIN"/>
    <property type="match status" value="1"/>
</dbReference>
<protein>
    <submittedName>
        <fullName evidence="3">GIY-YIG nuclease family protein</fullName>
    </submittedName>
</protein>
<dbReference type="InterPro" id="IPR050190">
    <property type="entry name" value="UPF0213_domain"/>
</dbReference>
<keyword evidence="4" id="KW-1185">Reference proteome</keyword>
<dbReference type="Pfam" id="PF01541">
    <property type="entry name" value="GIY-YIG"/>
    <property type="match status" value="1"/>
</dbReference>
<proteinExistence type="inferred from homology"/>
<dbReference type="InterPro" id="IPR000305">
    <property type="entry name" value="GIY-YIG_endonuc"/>
</dbReference>
<evidence type="ECO:0000313" key="4">
    <source>
        <dbReference type="Proteomes" id="UP000621455"/>
    </source>
</evidence>
<gene>
    <name evidence="3" type="ORF">F2P44_15605</name>
</gene>
<dbReference type="CDD" id="cd10448">
    <property type="entry name" value="GIY-YIG_unchar_3"/>
    <property type="match status" value="1"/>
</dbReference>
<organism evidence="3 4">
    <name type="scientific">Massilia frigida</name>
    <dbReference type="NCBI Taxonomy" id="2609281"/>
    <lineage>
        <taxon>Bacteria</taxon>
        <taxon>Pseudomonadati</taxon>
        <taxon>Pseudomonadota</taxon>
        <taxon>Betaproteobacteria</taxon>
        <taxon>Burkholderiales</taxon>
        <taxon>Oxalobacteraceae</taxon>
        <taxon>Telluria group</taxon>
        <taxon>Massilia</taxon>
    </lineage>
</organism>
<dbReference type="PANTHER" id="PTHR34477">
    <property type="entry name" value="UPF0213 PROTEIN YHBQ"/>
    <property type="match status" value="1"/>
</dbReference>